<dbReference type="Proteomes" id="UP001236258">
    <property type="component" value="Unassembled WGS sequence"/>
</dbReference>
<evidence type="ECO:0000313" key="1">
    <source>
        <dbReference type="EMBL" id="MDP4530337.1"/>
    </source>
</evidence>
<protein>
    <recommendedName>
        <fullName evidence="3">Lipoprotein</fullName>
    </recommendedName>
</protein>
<proteinExistence type="predicted"/>
<keyword evidence="2" id="KW-1185">Reference proteome</keyword>
<dbReference type="RefSeq" id="WP_228590024.1">
    <property type="nucleotide sequence ID" value="NZ_JAUZVY010000007.1"/>
</dbReference>
<reference evidence="1 2" key="1">
    <citation type="submission" date="2023-08" db="EMBL/GenBank/DDBJ databases">
        <authorList>
            <person name="Joshi A."/>
            <person name="Thite S."/>
        </authorList>
    </citation>
    <scope>NUCLEOTIDE SEQUENCE [LARGE SCALE GENOMIC DNA]</scope>
    <source>
        <strain evidence="1 2">1E1</strain>
    </source>
</reference>
<organism evidence="1 2">
    <name type="scientific">Alkalimonas delamerensis</name>
    <dbReference type="NCBI Taxonomy" id="265981"/>
    <lineage>
        <taxon>Bacteria</taxon>
        <taxon>Pseudomonadati</taxon>
        <taxon>Pseudomonadota</taxon>
        <taxon>Gammaproteobacteria</taxon>
        <taxon>Alkalimonas</taxon>
    </lineage>
</organism>
<dbReference type="PROSITE" id="PS51257">
    <property type="entry name" value="PROKAR_LIPOPROTEIN"/>
    <property type="match status" value="1"/>
</dbReference>
<evidence type="ECO:0000313" key="2">
    <source>
        <dbReference type="Proteomes" id="UP001236258"/>
    </source>
</evidence>
<gene>
    <name evidence="1" type="ORF">Q3O59_15000</name>
</gene>
<comment type="caution">
    <text evidence="1">The sequence shown here is derived from an EMBL/GenBank/DDBJ whole genome shotgun (WGS) entry which is preliminary data.</text>
</comment>
<sequence>MNKLGLIAIPALVMLSACSSQPPGDYVWIKDYEQIQRIEAANRNSAMSNKIQWVNPPMKRISRAEFEQMRQQE</sequence>
<evidence type="ECO:0008006" key="3">
    <source>
        <dbReference type="Google" id="ProtNLM"/>
    </source>
</evidence>
<dbReference type="EMBL" id="JAUZVY010000007">
    <property type="protein sequence ID" value="MDP4530337.1"/>
    <property type="molecule type" value="Genomic_DNA"/>
</dbReference>
<accession>A0ABT9GTR8</accession>
<name>A0ABT9GTR8_9GAMM</name>